<evidence type="ECO:0000256" key="8">
    <source>
        <dbReference type="PIRNR" id="PIRNR006256"/>
    </source>
</evidence>
<dbReference type="Gene3D" id="3.30.110.120">
    <property type="match status" value="1"/>
</dbReference>
<keyword evidence="5" id="KW-0863">Zinc-finger</keyword>
<feature type="domain" description="YrdC-like" evidence="11">
    <location>
        <begin position="203"/>
        <end position="388"/>
    </location>
</feature>
<keyword evidence="9" id="KW-0378">Hydrolase</keyword>
<dbReference type="GO" id="GO:0016743">
    <property type="term" value="F:carboxyl- or carbamoyltransferase activity"/>
    <property type="evidence" value="ECO:0007669"/>
    <property type="project" value="UniProtKB-UniRule"/>
</dbReference>
<organism evidence="12 13">
    <name type="scientific">Geomesophilobacter sediminis</name>
    <dbReference type="NCBI Taxonomy" id="2798584"/>
    <lineage>
        <taxon>Bacteria</taxon>
        <taxon>Pseudomonadati</taxon>
        <taxon>Thermodesulfobacteriota</taxon>
        <taxon>Desulfuromonadia</taxon>
        <taxon>Geobacterales</taxon>
        <taxon>Geobacteraceae</taxon>
        <taxon>Geomesophilobacter</taxon>
    </lineage>
</organism>
<dbReference type="PROSITE" id="PS51163">
    <property type="entry name" value="YRDC"/>
    <property type="match status" value="1"/>
</dbReference>
<dbReference type="PANTHER" id="PTHR42959:SF1">
    <property type="entry name" value="CARBAMOYLTRANSFERASE HYPF"/>
    <property type="match status" value="1"/>
</dbReference>
<evidence type="ECO:0000259" key="10">
    <source>
        <dbReference type="PROSITE" id="PS51160"/>
    </source>
</evidence>
<dbReference type="NCBIfam" id="TIGR00143">
    <property type="entry name" value="hypF"/>
    <property type="match status" value="1"/>
</dbReference>
<dbReference type="InterPro" id="IPR041440">
    <property type="entry name" value="HypF_C"/>
</dbReference>
<comment type="pathway">
    <text evidence="1">Protein modification; [NiFe] hydrogenase maturation.</text>
</comment>
<dbReference type="GO" id="GO:0003725">
    <property type="term" value="F:double-stranded RNA binding"/>
    <property type="evidence" value="ECO:0007669"/>
    <property type="project" value="InterPro"/>
</dbReference>
<keyword evidence="3" id="KW-0436">Ligase</keyword>
<evidence type="ECO:0000256" key="6">
    <source>
        <dbReference type="ARBA" id="ARBA00022833"/>
    </source>
</evidence>
<dbReference type="Pfam" id="PF07503">
    <property type="entry name" value="zf-HYPF"/>
    <property type="match status" value="2"/>
</dbReference>
<dbReference type="PIRSF" id="PIRSF006256">
    <property type="entry name" value="CMPcnvr_hdrg_mat"/>
    <property type="match status" value="1"/>
</dbReference>
<name>A0A8J7M2T9_9BACT</name>
<dbReference type="AlphaFoldDB" id="A0A8J7M2T9"/>
<dbReference type="InterPro" id="IPR051060">
    <property type="entry name" value="Carbamoyltrans_HypF-like"/>
</dbReference>
<dbReference type="GO" id="GO:0003998">
    <property type="term" value="F:acylphosphatase activity"/>
    <property type="evidence" value="ECO:0007669"/>
    <property type="project" value="UniProtKB-EC"/>
</dbReference>
<comment type="similarity">
    <text evidence="2 8">Belongs to the carbamoyltransferase HypF family.</text>
</comment>
<keyword evidence="6" id="KW-0862">Zinc</keyword>
<evidence type="ECO:0000259" key="11">
    <source>
        <dbReference type="PROSITE" id="PS51163"/>
    </source>
</evidence>
<dbReference type="SUPFAM" id="SSF54975">
    <property type="entry name" value="Acylphosphatase/BLUF domain-like"/>
    <property type="match status" value="1"/>
</dbReference>
<comment type="catalytic activity">
    <reaction evidence="9">
        <text>an acyl phosphate + H2O = a carboxylate + phosphate + H(+)</text>
        <dbReference type="Rhea" id="RHEA:14965"/>
        <dbReference type="ChEBI" id="CHEBI:15377"/>
        <dbReference type="ChEBI" id="CHEBI:15378"/>
        <dbReference type="ChEBI" id="CHEBI:29067"/>
        <dbReference type="ChEBI" id="CHEBI:43474"/>
        <dbReference type="ChEBI" id="CHEBI:59918"/>
        <dbReference type="EC" id="3.6.1.7"/>
    </reaction>
</comment>
<dbReference type="SUPFAM" id="SSF55821">
    <property type="entry name" value="YrdC/RibB"/>
    <property type="match status" value="1"/>
</dbReference>
<dbReference type="PANTHER" id="PTHR42959">
    <property type="entry name" value="CARBAMOYLTRANSFERASE"/>
    <property type="match status" value="1"/>
</dbReference>
<dbReference type="SUPFAM" id="SSF53067">
    <property type="entry name" value="Actin-like ATPase domain"/>
    <property type="match status" value="1"/>
</dbReference>
<evidence type="ECO:0000313" key="13">
    <source>
        <dbReference type="Proteomes" id="UP000636888"/>
    </source>
</evidence>
<dbReference type="InterPro" id="IPR006070">
    <property type="entry name" value="Sua5-like_dom"/>
</dbReference>
<evidence type="ECO:0000256" key="5">
    <source>
        <dbReference type="ARBA" id="ARBA00022771"/>
    </source>
</evidence>
<dbReference type="GO" id="GO:0051604">
    <property type="term" value="P:protein maturation"/>
    <property type="evidence" value="ECO:0007669"/>
    <property type="project" value="TreeGrafter"/>
</dbReference>
<keyword evidence="13" id="KW-1185">Reference proteome</keyword>
<dbReference type="Gene3D" id="3.90.870.50">
    <property type="match status" value="1"/>
</dbReference>
<evidence type="ECO:0000256" key="4">
    <source>
        <dbReference type="ARBA" id="ARBA00022723"/>
    </source>
</evidence>
<feature type="domain" description="Acylphosphatase-like" evidence="10">
    <location>
        <begin position="6"/>
        <end position="92"/>
    </location>
</feature>
<evidence type="ECO:0000256" key="7">
    <source>
        <dbReference type="ARBA" id="ARBA00048220"/>
    </source>
</evidence>
<evidence type="ECO:0000256" key="1">
    <source>
        <dbReference type="ARBA" id="ARBA00004711"/>
    </source>
</evidence>
<dbReference type="GO" id="GO:0016874">
    <property type="term" value="F:ligase activity"/>
    <property type="evidence" value="ECO:0007669"/>
    <property type="project" value="UniProtKB-UniRule"/>
</dbReference>
<feature type="active site" evidence="9">
    <location>
        <position position="39"/>
    </location>
</feature>
<dbReference type="Pfam" id="PF00708">
    <property type="entry name" value="Acylphosphatase"/>
    <property type="match status" value="1"/>
</dbReference>
<evidence type="ECO:0000256" key="2">
    <source>
        <dbReference type="ARBA" id="ARBA00008097"/>
    </source>
</evidence>
<dbReference type="UniPathway" id="UPA00335"/>
<proteinExistence type="inferred from homology"/>
<dbReference type="RefSeq" id="WP_199386745.1">
    <property type="nucleotide sequence ID" value="NZ_JAEMHM010000026.1"/>
</dbReference>
<protein>
    <recommendedName>
        <fullName evidence="8">Carbamoyltransferase</fullName>
        <ecNumber evidence="8">6.2.-.-</ecNumber>
    </recommendedName>
</protein>
<dbReference type="InterPro" id="IPR004421">
    <property type="entry name" value="Carbamoyltransferase_HypF"/>
</dbReference>
<dbReference type="Pfam" id="PF17788">
    <property type="entry name" value="HypF_C"/>
    <property type="match status" value="1"/>
</dbReference>
<evidence type="ECO:0000256" key="9">
    <source>
        <dbReference type="PROSITE-ProRule" id="PRU00520"/>
    </source>
</evidence>
<feature type="active site" evidence="9">
    <location>
        <position position="21"/>
    </location>
</feature>
<comment type="catalytic activity">
    <reaction evidence="7">
        <text>C-terminal L-cysteinyl-[HypE protein] + carbamoyl phosphate + ATP + H2O = C-terminal S-carboxamide-L-cysteinyl-[HypE protein] + AMP + phosphate + diphosphate + H(+)</text>
        <dbReference type="Rhea" id="RHEA:55636"/>
        <dbReference type="Rhea" id="RHEA-COMP:14247"/>
        <dbReference type="Rhea" id="RHEA-COMP:14392"/>
        <dbReference type="ChEBI" id="CHEBI:15377"/>
        <dbReference type="ChEBI" id="CHEBI:15378"/>
        <dbReference type="ChEBI" id="CHEBI:30616"/>
        <dbReference type="ChEBI" id="CHEBI:33019"/>
        <dbReference type="ChEBI" id="CHEBI:43474"/>
        <dbReference type="ChEBI" id="CHEBI:58228"/>
        <dbReference type="ChEBI" id="CHEBI:76913"/>
        <dbReference type="ChEBI" id="CHEBI:139126"/>
        <dbReference type="ChEBI" id="CHEBI:456215"/>
    </reaction>
</comment>
<dbReference type="EC" id="6.2.-.-" evidence="8"/>
<reference evidence="12" key="1">
    <citation type="submission" date="2020-12" db="EMBL/GenBank/DDBJ databases">
        <title>Geomonas sp. Red875, isolated from river sediment.</title>
        <authorList>
            <person name="Xu Z."/>
            <person name="Zhang Z."/>
            <person name="Masuda Y."/>
            <person name="Itoh H."/>
            <person name="Senoo K."/>
        </authorList>
    </citation>
    <scope>NUCLEOTIDE SEQUENCE</scope>
    <source>
        <strain evidence="12">Red875</strain>
    </source>
</reference>
<dbReference type="InterPro" id="IPR011125">
    <property type="entry name" value="Znf_HypF"/>
</dbReference>
<dbReference type="FunFam" id="3.30.420.40:FF:000124">
    <property type="entry name" value="Carbamoyltransferase HypF"/>
    <property type="match status" value="1"/>
</dbReference>
<dbReference type="PROSITE" id="PS51160">
    <property type="entry name" value="ACYLPHOSPHATASE_3"/>
    <property type="match status" value="1"/>
</dbReference>
<dbReference type="Pfam" id="PF22521">
    <property type="entry name" value="HypF_C_2"/>
    <property type="match status" value="1"/>
</dbReference>
<dbReference type="InterPro" id="IPR036046">
    <property type="entry name" value="Acylphosphatase-like_dom_sf"/>
</dbReference>
<dbReference type="EMBL" id="JAEMHM010000026">
    <property type="protein sequence ID" value="MBJ6727603.1"/>
    <property type="molecule type" value="Genomic_DNA"/>
</dbReference>
<dbReference type="Gene3D" id="3.30.420.40">
    <property type="match status" value="1"/>
</dbReference>
<dbReference type="PROSITE" id="PS00150">
    <property type="entry name" value="ACYLPHOSPHATASE_1"/>
    <property type="match status" value="1"/>
</dbReference>
<gene>
    <name evidence="12" type="primary">hypF</name>
    <name evidence="12" type="ORF">JFN93_23050</name>
</gene>
<dbReference type="InterPro" id="IPR055128">
    <property type="entry name" value="HypF_C_2"/>
</dbReference>
<accession>A0A8J7M2T9</accession>
<dbReference type="GO" id="GO:0008270">
    <property type="term" value="F:zinc ion binding"/>
    <property type="evidence" value="ECO:0007669"/>
    <property type="project" value="UniProtKB-KW"/>
</dbReference>
<dbReference type="InterPro" id="IPR043129">
    <property type="entry name" value="ATPase_NBD"/>
</dbReference>
<dbReference type="Proteomes" id="UP000636888">
    <property type="component" value="Unassembled WGS sequence"/>
</dbReference>
<dbReference type="Pfam" id="PF01300">
    <property type="entry name" value="Sua5_yciO_yrdC"/>
    <property type="match status" value="1"/>
</dbReference>
<dbReference type="InterPro" id="IPR001792">
    <property type="entry name" value="Acylphosphatase-like_dom"/>
</dbReference>
<evidence type="ECO:0000313" key="12">
    <source>
        <dbReference type="EMBL" id="MBJ6727603.1"/>
    </source>
</evidence>
<sequence>MAATGRTRVDVGGIVQGVGFRPFVYRLASRHRLGGWVRNTGHGVEIEVEGTDAARTAFCRALTEEAPPLAVISSVQTRELAPEGEEGFRILASESQASGAVVAEIPPDCDVCDDCLVELFDPANRRYHYPFINCTNCGPRFSIITGVPYDRPATTMAPFAMCPECLREYHDPADRRFHAQPNACPVCGPRLRLLSPDGAELEGDPVARAAAALRAGAVVAVKGTGGFHLAVDAGSAPAVAELRRRKKRDEKPFALMAPDLEAVRSFAHCSDAEGRLLSGVERPIVLLRKREGAPVSPLVAPGNGWFGVMLPSTPLQHLLLRCGPIPLVMTSGNVSDEPIIHRDAVALRRLTGIADLYLTHDREIHTRSDDSILRFMHGEPLLLRRSRGYVPRVLPLPAPQPSVLALGAELKGAVCLTRGKDAVLSQHLGDLKNPAALAGLEEAVAHLRRLLEVAPTLVAHDLHPDYLSSRLAQDMDLPKLAVQHHHAHLAACMADNRLDGETIGVIFDGTGYGPDGTVWGGEFLVGGYAGYTRAGHLSRVGMPGGDAAVREPYRMALSWLYRIHGAALFDRPHPLVDLVAPQQQSLFLAMLEKGINTPQTSSCGRLFDAVAALIGLRTSVHYEGQAAMELEALAEAGRSFAPYPYRIDGDPCFEVDFLPCLAAIDDDLAQGRSRADIARTFHRTVAEAVRASCGRIAAATGLTRVVLSGGVFQNRLLTEEVSELLQEGGLEVFRHRFVPPNDGGIALGQAAIAGYRAGVNGR</sequence>
<dbReference type="InterPro" id="IPR017945">
    <property type="entry name" value="DHBP_synth_RibB-like_a/b_dom"/>
</dbReference>
<evidence type="ECO:0000256" key="3">
    <source>
        <dbReference type="ARBA" id="ARBA00022598"/>
    </source>
</evidence>
<dbReference type="InterPro" id="IPR017968">
    <property type="entry name" value="Acylphosphatase_CS"/>
</dbReference>
<keyword evidence="4" id="KW-0479">Metal-binding</keyword>
<comment type="caution">
    <text evidence="12">The sequence shown here is derived from an EMBL/GenBank/DDBJ whole genome shotgun (WGS) entry which is preliminary data.</text>
</comment>
<dbReference type="Gene3D" id="3.30.420.360">
    <property type="match status" value="1"/>
</dbReference>